<organism evidence="3 4">
    <name type="scientific">Sulfurimicrobium lacus</name>
    <dbReference type="NCBI Taxonomy" id="2715678"/>
    <lineage>
        <taxon>Bacteria</taxon>
        <taxon>Pseudomonadati</taxon>
        <taxon>Pseudomonadota</taxon>
        <taxon>Betaproteobacteria</taxon>
        <taxon>Nitrosomonadales</taxon>
        <taxon>Sulfuricellaceae</taxon>
        <taxon>Sulfurimicrobium</taxon>
    </lineage>
</organism>
<dbReference type="PANTHER" id="PTHR37423:SF2">
    <property type="entry name" value="MEMBRANE-BOUND LYTIC MUREIN TRANSGLYCOSYLASE C"/>
    <property type="match status" value="1"/>
</dbReference>
<dbReference type="EMBL" id="AP022853">
    <property type="protein sequence ID" value="BCB27604.1"/>
    <property type="molecule type" value="Genomic_DNA"/>
</dbReference>
<feature type="domain" description="Transglycosylase SLT" evidence="2">
    <location>
        <begin position="67"/>
        <end position="161"/>
    </location>
</feature>
<dbReference type="Proteomes" id="UP000502260">
    <property type="component" value="Chromosome"/>
</dbReference>
<dbReference type="CDD" id="cd00254">
    <property type="entry name" value="LT-like"/>
    <property type="match status" value="1"/>
</dbReference>
<evidence type="ECO:0000313" key="4">
    <source>
        <dbReference type="Proteomes" id="UP000502260"/>
    </source>
</evidence>
<reference evidence="4" key="1">
    <citation type="submission" date="2020-03" db="EMBL/GenBank/DDBJ databases">
        <title>Complete genome sequence of sulfur-oxidizing bacterium skT11.</title>
        <authorList>
            <person name="Kanda M."/>
            <person name="Kojima H."/>
            <person name="Fukui M."/>
        </authorList>
    </citation>
    <scope>NUCLEOTIDE SEQUENCE [LARGE SCALE GENOMIC DNA]</scope>
    <source>
        <strain evidence="4">skT11</strain>
    </source>
</reference>
<dbReference type="InterPro" id="IPR008258">
    <property type="entry name" value="Transglycosylase_SLT_dom_1"/>
</dbReference>
<dbReference type="GO" id="GO:0000270">
    <property type="term" value="P:peptidoglycan metabolic process"/>
    <property type="evidence" value="ECO:0007669"/>
    <property type="project" value="InterPro"/>
</dbReference>
<gene>
    <name evidence="3" type="ORF">SKTS_24900</name>
</gene>
<dbReference type="Gene3D" id="1.10.530.10">
    <property type="match status" value="1"/>
</dbReference>
<dbReference type="PROSITE" id="PS00922">
    <property type="entry name" value="TRANSGLYCOSYLASE"/>
    <property type="match status" value="1"/>
</dbReference>
<evidence type="ECO:0000259" key="2">
    <source>
        <dbReference type="Pfam" id="PF01464"/>
    </source>
</evidence>
<protein>
    <submittedName>
        <fullName evidence="3">Lytic transglycosylase</fullName>
    </submittedName>
</protein>
<dbReference type="Pfam" id="PF01464">
    <property type="entry name" value="SLT"/>
    <property type="match status" value="1"/>
</dbReference>
<dbReference type="KEGG" id="slac:SKTS_24900"/>
<sequence>MVRLAAAGVYAYTAEDGSVSLSNVPADNRYRVLIPDQKDNAQASSPNAEQKVLSALAGKARYDRIVDDAARTYGLEGALLHAVISVESHYNPKAVSRKGASGLMQLMPATARRYGVADSFDPVQNIEGGARYLRDLLKMFNSDLSLALAAYNAGENAVVRSGNRIPPIRETRDYVPKVLGFYRKYQVDL</sequence>
<dbReference type="SUPFAM" id="SSF53955">
    <property type="entry name" value="Lysozyme-like"/>
    <property type="match status" value="1"/>
</dbReference>
<dbReference type="GO" id="GO:0008933">
    <property type="term" value="F:peptidoglycan lytic transglycosylase activity"/>
    <property type="evidence" value="ECO:0007669"/>
    <property type="project" value="InterPro"/>
</dbReference>
<dbReference type="InterPro" id="IPR000189">
    <property type="entry name" value="Transglyc_AS"/>
</dbReference>
<proteinExistence type="inferred from homology"/>
<keyword evidence="4" id="KW-1185">Reference proteome</keyword>
<name>A0A6F8VD51_9PROT</name>
<dbReference type="InterPro" id="IPR023346">
    <property type="entry name" value="Lysozyme-like_dom_sf"/>
</dbReference>
<accession>A0A6F8VD51</accession>
<dbReference type="GO" id="GO:0016020">
    <property type="term" value="C:membrane"/>
    <property type="evidence" value="ECO:0007669"/>
    <property type="project" value="InterPro"/>
</dbReference>
<evidence type="ECO:0000313" key="3">
    <source>
        <dbReference type="EMBL" id="BCB27604.1"/>
    </source>
</evidence>
<dbReference type="PANTHER" id="PTHR37423">
    <property type="entry name" value="SOLUBLE LYTIC MUREIN TRANSGLYCOSYLASE-RELATED"/>
    <property type="match status" value="1"/>
</dbReference>
<dbReference type="AlphaFoldDB" id="A0A6F8VD51"/>
<evidence type="ECO:0000256" key="1">
    <source>
        <dbReference type="ARBA" id="ARBA00007734"/>
    </source>
</evidence>
<comment type="similarity">
    <text evidence="1">Belongs to the transglycosylase Slt family.</text>
</comment>